<keyword evidence="1" id="KW-0812">Transmembrane</keyword>
<evidence type="ECO:0000313" key="2">
    <source>
        <dbReference type="EMBL" id="QTE29801.1"/>
    </source>
</evidence>
<sequence length="228" mass="24210">MNRTLAVARIHLMDHATVFVLPWAVLASALVINLIVWALLPEAAANGTGGLASLYCFSWAMISVLISRGFPFQLGLGVTRRDFLRGTFLFLGAFAVSSAVILLGLNLLERATGGFGLGGRFFRVPWLTDVPDWQLLAIYALPMVFFVGLGLAFAAVWSRYRATGVVALLIGLGFALVVPIAVIAWSDSWPSVGTWFADLVPLTAVALLAGIGALGGAGAWLALRRAPV</sequence>
<keyword evidence="3" id="KW-1185">Reference proteome</keyword>
<reference evidence="2" key="1">
    <citation type="submission" date="2021-03" db="EMBL/GenBank/DDBJ databases">
        <title>Pengzhenrongella sicca gen. nov., sp. nov., a new member of suborder Micrococcineae isolated from High-Arctic tundra soil.</title>
        <authorList>
            <person name="Peng F."/>
        </authorList>
    </citation>
    <scope>NUCLEOTIDE SEQUENCE</scope>
    <source>
        <strain evidence="2">LRZ-2</strain>
    </source>
</reference>
<evidence type="ECO:0000313" key="3">
    <source>
        <dbReference type="Proteomes" id="UP000663937"/>
    </source>
</evidence>
<name>A0A8A4ZEG5_9MICO</name>
<protein>
    <submittedName>
        <fullName evidence="2">Uncharacterized protein</fullName>
    </submittedName>
</protein>
<dbReference type="AlphaFoldDB" id="A0A8A4ZEG5"/>
<proteinExistence type="predicted"/>
<keyword evidence="1" id="KW-1133">Transmembrane helix</keyword>
<keyword evidence="1" id="KW-0472">Membrane</keyword>
<feature type="transmembrane region" description="Helical" evidence="1">
    <location>
        <begin position="83"/>
        <end position="105"/>
    </location>
</feature>
<feature type="transmembrane region" description="Helical" evidence="1">
    <location>
        <begin position="205"/>
        <end position="223"/>
    </location>
</feature>
<accession>A0A8A4ZEG5</accession>
<feature type="transmembrane region" description="Helical" evidence="1">
    <location>
        <begin position="20"/>
        <end position="40"/>
    </location>
</feature>
<dbReference type="Proteomes" id="UP000663937">
    <property type="component" value="Chromosome"/>
</dbReference>
<dbReference type="RefSeq" id="WP_227424107.1">
    <property type="nucleotide sequence ID" value="NZ_CP071868.1"/>
</dbReference>
<gene>
    <name evidence="2" type="ORF">J4E96_01825</name>
</gene>
<feature type="transmembrane region" description="Helical" evidence="1">
    <location>
        <begin position="164"/>
        <end position="185"/>
    </location>
</feature>
<dbReference type="KEGG" id="psic:J4E96_01825"/>
<dbReference type="EMBL" id="CP071868">
    <property type="protein sequence ID" value="QTE29801.1"/>
    <property type="molecule type" value="Genomic_DNA"/>
</dbReference>
<feature type="transmembrane region" description="Helical" evidence="1">
    <location>
        <begin position="52"/>
        <end position="71"/>
    </location>
</feature>
<feature type="transmembrane region" description="Helical" evidence="1">
    <location>
        <begin position="136"/>
        <end position="157"/>
    </location>
</feature>
<evidence type="ECO:0000256" key="1">
    <source>
        <dbReference type="SAM" id="Phobius"/>
    </source>
</evidence>
<organism evidence="2 3">
    <name type="scientific">Pengzhenrongella sicca</name>
    <dbReference type="NCBI Taxonomy" id="2819238"/>
    <lineage>
        <taxon>Bacteria</taxon>
        <taxon>Bacillati</taxon>
        <taxon>Actinomycetota</taxon>
        <taxon>Actinomycetes</taxon>
        <taxon>Micrococcales</taxon>
        <taxon>Pengzhenrongella</taxon>
    </lineage>
</organism>